<name>W7X750_TETTS</name>
<evidence type="ECO:0000313" key="1">
    <source>
        <dbReference type="EMBL" id="EWS73187.1"/>
    </source>
</evidence>
<reference evidence="2" key="1">
    <citation type="journal article" date="2006" name="PLoS Biol.">
        <title>Macronuclear genome sequence of the ciliate Tetrahymena thermophila, a model eukaryote.</title>
        <authorList>
            <person name="Eisen J.A."/>
            <person name="Coyne R.S."/>
            <person name="Wu M."/>
            <person name="Wu D."/>
            <person name="Thiagarajan M."/>
            <person name="Wortman J.R."/>
            <person name="Badger J.H."/>
            <person name="Ren Q."/>
            <person name="Amedeo P."/>
            <person name="Jones K.M."/>
            <person name="Tallon L.J."/>
            <person name="Delcher A.L."/>
            <person name="Salzberg S.L."/>
            <person name="Silva J.C."/>
            <person name="Haas B.J."/>
            <person name="Majoros W.H."/>
            <person name="Farzad M."/>
            <person name="Carlton J.M."/>
            <person name="Smith R.K. Jr."/>
            <person name="Garg J."/>
            <person name="Pearlman R.E."/>
            <person name="Karrer K.M."/>
            <person name="Sun L."/>
            <person name="Manning G."/>
            <person name="Elde N.C."/>
            <person name="Turkewitz A.P."/>
            <person name="Asai D.J."/>
            <person name="Wilkes D.E."/>
            <person name="Wang Y."/>
            <person name="Cai H."/>
            <person name="Collins K."/>
            <person name="Stewart B.A."/>
            <person name="Lee S.R."/>
            <person name="Wilamowska K."/>
            <person name="Weinberg Z."/>
            <person name="Ruzzo W.L."/>
            <person name="Wloga D."/>
            <person name="Gaertig J."/>
            <person name="Frankel J."/>
            <person name="Tsao C.-C."/>
            <person name="Gorovsky M.A."/>
            <person name="Keeling P.J."/>
            <person name="Waller R.F."/>
            <person name="Patron N.J."/>
            <person name="Cherry J.M."/>
            <person name="Stover N.A."/>
            <person name="Krieger C.J."/>
            <person name="del Toro C."/>
            <person name="Ryder H.F."/>
            <person name="Williamson S.C."/>
            <person name="Barbeau R.A."/>
            <person name="Hamilton E.P."/>
            <person name="Orias E."/>
        </authorList>
    </citation>
    <scope>NUCLEOTIDE SEQUENCE [LARGE SCALE GENOMIC DNA]</scope>
    <source>
        <strain evidence="2">SB210</strain>
    </source>
</reference>
<dbReference type="GeneID" id="24438795"/>
<dbReference type="RefSeq" id="XP_012654263.1">
    <property type="nucleotide sequence ID" value="XM_012798809.1"/>
</dbReference>
<dbReference type="InParanoid" id="W7X750"/>
<proteinExistence type="predicted"/>
<dbReference type="AlphaFoldDB" id="W7X750"/>
<dbReference type="KEGG" id="tet:TTHERM_000408981"/>
<keyword evidence="2" id="KW-1185">Reference proteome</keyword>
<gene>
    <name evidence="1" type="ORF">TTHERM_000408981</name>
</gene>
<dbReference type="Proteomes" id="UP000009168">
    <property type="component" value="Unassembled WGS sequence"/>
</dbReference>
<organism evidence="1 2">
    <name type="scientific">Tetrahymena thermophila (strain SB210)</name>
    <dbReference type="NCBI Taxonomy" id="312017"/>
    <lineage>
        <taxon>Eukaryota</taxon>
        <taxon>Sar</taxon>
        <taxon>Alveolata</taxon>
        <taxon>Ciliophora</taxon>
        <taxon>Intramacronucleata</taxon>
        <taxon>Oligohymenophorea</taxon>
        <taxon>Hymenostomatida</taxon>
        <taxon>Tetrahymenina</taxon>
        <taxon>Tetrahymenidae</taxon>
        <taxon>Tetrahymena</taxon>
    </lineage>
</organism>
<dbReference type="EMBL" id="GG662612">
    <property type="protein sequence ID" value="EWS73187.1"/>
    <property type="molecule type" value="Genomic_DNA"/>
</dbReference>
<protein>
    <submittedName>
        <fullName evidence="1">Uncharacterized protein</fullName>
    </submittedName>
</protein>
<sequence length="105" mass="12714">MKILQNNYFCQNNNFSSKQYCKYFDKNNSNDQRRKDFLVLIEILHKSKKLILQDIYLFNLLQKTLMFTQFAKYNLSKANRIQFTKINIFNVIIDSYSQNQVIKLI</sequence>
<accession>W7X750</accession>
<evidence type="ECO:0000313" key="2">
    <source>
        <dbReference type="Proteomes" id="UP000009168"/>
    </source>
</evidence>